<keyword evidence="1" id="KW-0472">Membrane</keyword>
<dbReference type="SUPFAM" id="SSF158560">
    <property type="entry name" value="BH3980-like"/>
    <property type="match status" value="1"/>
</dbReference>
<accession>A0ABT0XKY0</accession>
<protein>
    <submittedName>
        <fullName evidence="3">DUF1129 family protein</fullName>
    </submittedName>
</protein>
<feature type="transmembrane region" description="Helical" evidence="1">
    <location>
        <begin position="202"/>
        <end position="223"/>
    </location>
</feature>
<evidence type="ECO:0000313" key="3">
    <source>
        <dbReference type="EMBL" id="MCM2676566.1"/>
    </source>
</evidence>
<evidence type="ECO:0000313" key="4">
    <source>
        <dbReference type="Proteomes" id="UP001203665"/>
    </source>
</evidence>
<feature type="transmembrane region" description="Helical" evidence="1">
    <location>
        <begin position="145"/>
        <end position="165"/>
    </location>
</feature>
<organism evidence="3 4">
    <name type="scientific">Alkalicoccobacillus plakortidis</name>
    <dbReference type="NCBI Taxonomy" id="444060"/>
    <lineage>
        <taxon>Bacteria</taxon>
        <taxon>Bacillati</taxon>
        <taxon>Bacillota</taxon>
        <taxon>Bacilli</taxon>
        <taxon>Bacillales</taxon>
        <taxon>Bacillaceae</taxon>
        <taxon>Alkalicoccobacillus</taxon>
    </lineage>
</organism>
<feature type="transmembrane region" description="Helical" evidence="1">
    <location>
        <begin position="84"/>
        <end position="107"/>
    </location>
</feature>
<dbReference type="Proteomes" id="UP001203665">
    <property type="component" value="Unassembled WGS sequence"/>
</dbReference>
<sequence>MTTILNSSLSKESKTFLENLRLYLFSSGKQSDEIDDILTELEVHLLEAEKAGKPIEKIVGDSPKAYMESLSSEMKVDVRTWMKYAALIVSGAFSFQIMMDLVSGYMAYSLYTIVSHITITLLWLILLSISFKYIAANTLSKKKEFLILTLVSITPLSLFFVVIFTDSFVSSPVIVFNTIAMTILGIITSLFIIVFSIWSKTWILVVCMVFLVLPDYLLQFSSLQESTQLIVGVCITYGGIMTYMLISTWIEGKKTSTSV</sequence>
<gene>
    <name evidence="3" type="ORF">NDM98_14545</name>
</gene>
<proteinExistence type="predicted"/>
<dbReference type="Pfam" id="PF08006">
    <property type="entry name" value="HAAS_TM"/>
    <property type="match status" value="1"/>
</dbReference>
<keyword evidence="1" id="KW-1133">Transmembrane helix</keyword>
<reference evidence="3" key="1">
    <citation type="submission" date="2022-06" db="EMBL/GenBank/DDBJ databases">
        <title>Alkalicoccobacillus porphyridii sp. nov., isolated from a marine red alga, Porphyridium purpureum and reclassification of Shouchella plakortidis and Shouchella gibsonii as Alkalicoccobacillus plakortidis comb. nov. and Alkalicoccobacillus gibsonii comb. nov.</title>
        <authorList>
            <person name="Kim K.H."/>
            <person name="Lee J.K."/>
            <person name="Han D.M."/>
            <person name="Baek J.H."/>
            <person name="Jeon C.O."/>
        </authorList>
    </citation>
    <scope>NUCLEOTIDE SEQUENCE</scope>
    <source>
        <strain evidence="3">DSM 19153</strain>
    </source>
</reference>
<feature type="transmembrane region" description="Helical" evidence="1">
    <location>
        <begin position="171"/>
        <end position="195"/>
    </location>
</feature>
<dbReference type="PANTHER" id="PTHR41307">
    <property type="entry name" value="MEMBRANE PROTEIN-RELATED"/>
    <property type="match status" value="1"/>
</dbReference>
<evidence type="ECO:0000256" key="1">
    <source>
        <dbReference type="SAM" id="Phobius"/>
    </source>
</evidence>
<keyword evidence="1" id="KW-0812">Transmembrane</keyword>
<keyword evidence="4" id="KW-1185">Reference proteome</keyword>
<feature type="transmembrane region" description="Helical" evidence="1">
    <location>
        <begin position="113"/>
        <end position="133"/>
    </location>
</feature>
<dbReference type="PANTHER" id="PTHR41307:SF1">
    <property type="entry name" value="MEMBRANE PROTEIN"/>
    <property type="match status" value="1"/>
</dbReference>
<comment type="caution">
    <text evidence="3">The sequence shown here is derived from an EMBL/GenBank/DDBJ whole genome shotgun (WGS) entry which is preliminary data.</text>
</comment>
<dbReference type="InterPro" id="IPR012963">
    <property type="entry name" value="HAAS_TM"/>
</dbReference>
<dbReference type="EMBL" id="JAMQJY010000002">
    <property type="protein sequence ID" value="MCM2676566.1"/>
    <property type="molecule type" value="Genomic_DNA"/>
</dbReference>
<dbReference type="Gene3D" id="1.10.1900.10">
    <property type="entry name" value="c-terminal domain of poly(a) binding protein"/>
    <property type="match status" value="1"/>
</dbReference>
<feature type="domain" description="HAAS transmembrane region" evidence="2">
    <location>
        <begin position="95"/>
        <end position="208"/>
    </location>
</feature>
<feature type="transmembrane region" description="Helical" evidence="1">
    <location>
        <begin position="229"/>
        <end position="250"/>
    </location>
</feature>
<name>A0ABT0XKY0_9BACI</name>
<dbReference type="RefSeq" id="WP_251609270.1">
    <property type="nucleotide sequence ID" value="NZ_JAMQJY010000002.1"/>
</dbReference>
<evidence type="ECO:0000259" key="2">
    <source>
        <dbReference type="Pfam" id="PF08006"/>
    </source>
</evidence>